<dbReference type="GO" id="GO:0005829">
    <property type="term" value="C:cytosol"/>
    <property type="evidence" value="ECO:0007669"/>
    <property type="project" value="TreeGrafter"/>
</dbReference>
<gene>
    <name evidence="2" type="ORF">CRD59_03815</name>
</gene>
<dbReference type="NCBIfam" id="TIGR00004">
    <property type="entry name" value="Rid family detoxifying hydrolase"/>
    <property type="match status" value="1"/>
</dbReference>
<proteinExistence type="inferred from homology"/>
<dbReference type="Pfam" id="PF01042">
    <property type="entry name" value="Ribonuc_L-PSP"/>
    <property type="match status" value="1"/>
</dbReference>
<dbReference type="InterPro" id="IPR035959">
    <property type="entry name" value="RutC-like_sf"/>
</dbReference>
<reference evidence="2 3" key="1">
    <citation type="submission" date="2017-10" db="EMBL/GenBank/DDBJ databases">
        <title>Bifidobacterium xylocopum sp. nov. and Bifidobacterium aemilianum sp. nov., from the carpenter bee (Xylocopa violacea) digestive tract.</title>
        <authorList>
            <person name="Alberoni D."/>
            <person name="Baffoni L."/>
            <person name="Di Gioia D."/>
            <person name="Gaggia F."/>
            <person name="Biavati B."/>
        </authorList>
    </citation>
    <scope>NUCLEOTIDE SEQUENCE [LARGE SCALE GENOMIC DNA]</scope>
    <source>
        <strain evidence="2 3">XV2</strain>
    </source>
</reference>
<dbReference type="RefSeq" id="WP_113853285.1">
    <property type="nucleotide sequence ID" value="NZ_PDCH01000006.1"/>
</dbReference>
<accession>A0A366KF82</accession>
<dbReference type="Gene3D" id="3.30.1330.40">
    <property type="entry name" value="RutC-like"/>
    <property type="match status" value="1"/>
</dbReference>
<dbReference type="SUPFAM" id="SSF55298">
    <property type="entry name" value="YjgF-like"/>
    <property type="match status" value="1"/>
</dbReference>
<evidence type="ECO:0000256" key="1">
    <source>
        <dbReference type="ARBA" id="ARBA00010552"/>
    </source>
</evidence>
<evidence type="ECO:0000313" key="2">
    <source>
        <dbReference type="EMBL" id="RBP99341.1"/>
    </source>
</evidence>
<dbReference type="Proteomes" id="UP000252345">
    <property type="component" value="Unassembled WGS sequence"/>
</dbReference>
<comment type="similarity">
    <text evidence="1">Belongs to the RutC family.</text>
</comment>
<evidence type="ECO:0000313" key="3">
    <source>
        <dbReference type="Proteomes" id="UP000252345"/>
    </source>
</evidence>
<dbReference type="GO" id="GO:0019239">
    <property type="term" value="F:deaminase activity"/>
    <property type="evidence" value="ECO:0007669"/>
    <property type="project" value="TreeGrafter"/>
</dbReference>
<keyword evidence="3" id="KW-1185">Reference proteome</keyword>
<dbReference type="OrthoDB" id="8684161at2"/>
<comment type="caution">
    <text evidence="2">The sequence shown here is derived from an EMBL/GenBank/DDBJ whole genome shotgun (WGS) entry which is preliminary data.</text>
</comment>
<dbReference type="InterPro" id="IPR006056">
    <property type="entry name" value="RidA"/>
</dbReference>
<name>A0A366KF82_9BIFI</name>
<dbReference type="AlphaFoldDB" id="A0A366KF82"/>
<dbReference type="PANTHER" id="PTHR11803:SF58">
    <property type="entry name" value="PROTEIN HMF1-RELATED"/>
    <property type="match status" value="1"/>
</dbReference>
<sequence length="122" mass="13164">MKKLPEAIGPYSAYRRQGRLLVTSGQLPLDPETNRIEAESVHDQVLQSLANIEAILSNEGLGWSDVLKLTVYMDDLSAFSEVNEAFGKVLGEPFPARTAIEISALPMGSHIEIEAIALGGQG</sequence>
<dbReference type="CDD" id="cd00448">
    <property type="entry name" value="YjgF_YER057c_UK114_family"/>
    <property type="match status" value="1"/>
</dbReference>
<dbReference type="PANTHER" id="PTHR11803">
    <property type="entry name" value="2-IMINOBUTANOATE/2-IMINOPROPANOATE DEAMINASE RIDA"/>
    <property type="match status" value="1"/>
</dbReference>
<dbReference type="FunFam" id="3.30.1330.40:FF:000001">
    <property type="entry name" value="L-PSP family endoribonuclease"/>
    <property type="match status" value="1"/>
</dbReference>
<organism evidence="2 3">
    <name type="scientific">Bifidobacterium xylocopae</name>
    <dbReference type="NCBI Taxonomy" id="2493119"/>
    <lineage>
        <taxon>Bacteria</taxon>
        <taxon>Bacillati</taxon>
        <taxon>Actinomycetota</taxon>
        <taxon>Actinomycetes</taxon>
        <taxon>Bifidobacteriales</taxon>
        <taxon>Bifidobacteriaceae</taxon>
        <taxon>Bifidobacterium</taxon>
    </lineage>
</organism>
<protein>
    <submittedName>
        <fullName evidence="2">Reactive intermediate/imine deaminase</fullName>
    </submittedName>
</protein>
<dbReference type="EMBL" id="PDCH01000006">
    <property type="protein sequence ID" value="RBP99341.1"/>
    <property type="molecule type" value="Genomic_DNA"/>
</dbReference>
<dbReference type="InterPro" id="IPR006175">
    <property type="entry name" value="YjgF/YER057c/UK114"/>
</dbReference>